<evidence type="ECO:0000256" key="4">
    <source>
        <dbReference type="ARBA" id="ARBA00023329"/>
    </source>
</evidence>
<accession>A0ABR2YY09</accession>
<feature type="compositionally biased region" description="Low complexity" evidence="5">
    <location>
        <begin position="404"/>
        <end position="415"/>
    </location>
</feature>
<keyword evidence="8" id="KW-1185">Reference proteome</keyword>
<dbReference type="EMBL" id="JALJOT010000003">
    <property type="protein sequence ID" value="KAK9916561.1"/>
    <property type="molecule type" value="Genomic_DNA"/>
</dbReference>
<gene>
    <name evidence="7" type="ORF">WJX75_004244</name>
</gene>
<dbReference type="Proteomes" id="UP001491310">
    <property type="component" value="Unassembled WGS sequence"/>
</dbReference>
<dbReference type="PANTHER" id="PTHR21514:SF0">
    <property type="entry name" value="AP-4 COMPLEX ACCESSORY SUBUNIT TEPSIN"/>
    <property type="match status" value="1"/>
</dbReference>
<evidence type="ECO:0000259" key="6">
    <source>
        <dbReference type="Pfam" id="PF01417"/>
    </source>
</evidence>
<protein>
    <recommendedName>
        <fullName evidence="6">ENTH domain-containing protein</fullName>
    </recommendedName>
</protein>
<feature type="compositionally biased region" description="Basic and acidic residues" evidence="5">
    <location>
        <begin position="651"/>
        <end position="662"/>
    </location>
</feature>
<feature type="domain" description="ENTH" evidence="6">
    <location>
        <begin position="9"/>
        <end position="120"/>
    </location>
</feature>
<proteinExistence type="predicted"/>
<evidence type="ECO:0000313" key="8">
    <source>
        <dbReference type="Proteomes" id="UP001491310"/>
    </source>
</evidence>
<evidence type="ECO:0000256" key="3">
    <source>
        <dbReference type="ARBA" id="ARBA00023034"/>
    </source>
</evidence>
<feature type="region of interest" description="Disordered" evidence="5">
    <location>
        <begin position="131"/>
        <end position="201"/>
    </location>
</feature>
<feature type="compositionally biased region" description="Low complexity" evidence="5">
    <location>
        <begin position="150"/>
        <end position="160"/>
    </location>
</feature>
<comment type="subcellular location">
    <subcellularLocation>
        <location evidence="1">Cytoplasmic vesicle</location>
        <location evidence="1">Clathrin-coated vesicle</location>
    </subcellularLocation>
    <subcellularLocation>
        <location evidence="2">Golgi apparatus</location>
        <location evidence="2">trans-Golgi network</location>
    </subcellularLocation>
</comment>
<sequence>MFAALQNRLKIDEATSSKDDVAPVYVLEELWQLVQSLPLDANVALVDYTKKKLAHRSPVVKQKTLRVIKHICSKGSSDFKRSFQKQAAPVRELTHYKGEPDPFKGDVPNQKVRDSAKEALDAIFAATAVNPPTTPAPLQSRIQGFGGGSSDAISSTSSRGNEGGLGGSSASGTSRMTGFGNPKSEGSGGGTSGGAMTSPKSLLGGLGGKGGFGGTTMRHAPFMMDQGGATGSDDERPSGYQPRPITIGTAPISASLSAPQLSANDGDEEVRLVDEICALGGVRAQPSREDLRLFVENIASLNGTRVAELLRTKIEDASWQTVLRALSAVEAVVQQGSTAACGEVAVHFQADPEPVRRAAASAQASVRQRAAALLKLLGAEDAAGAPCAPQSSSVGDLMGGMDEPTPAAATQASAQDLLGDLMDPTPGAAQPNSAQADPLGGLSMPSPLPATAGVESGANGGLFGDSGVQQSNGTPPASAPGASAGSQALDADLFGGGLSHPSTTHFMGISAQGNGASTDIFGSNSSPTMITLASPVKPAQTTQQFGYAQPPPAFQHNPQGLGIPPQMYQQPVQHFGGMYPGPQQPRQLQMQQYQMQQMQLQQMQMQQQMGMGGYGAPPYQAQQQQLSGGTSNGAAPGTDLFAGNKNSLAPKSDHLGAKKDSTFDFVGDHISKLRTSK</sequence>
<dbReference type="Gene3D" id="1.25.40.90">
    <property type="match status" value="1"/>
</dbReference>
<dbReference type="PANTHER" id="PTHR21514">
    <property type="entry name" value="AP-4 COMPLEX ACCESSORY SUBUNIT TEPSIN"/>
    <property type="match status" value="1"/>
</dbReference>
<comment type="caution">
    <text evidence="7">The sequence shown here is derived from an EMBL/GenBank/DDBJ whole genome shotgun (WGS) entry which is preliminary data.</text>
</comment>
<feature type="compositionally biased region" description="Low complexity" evidence="5">
    <location>
        <begin position="473"/>
        <end position="488"/>
    </location>
</feature>
<evidence type="ECO:0000256" key="1">
    <source>
        <dbReference type="ARBA" id="ARBA00004132"/>
    </source>
</evidence>
<keyword evidence="3" id="KW-0333">Golgi apparatus</keyword>
<evidence type="ECO:0000256" key="5">
    <source>
        <dbReference type="SAM" id="MobiDB-lite"/>
    </source>
</evidence>
<feature type="region of interest" description="Disordered" evidence="5">
    <location>
        <begin position="383"/>
        <end position="496"/>
    </location>
</feature>
<dbReference type="CDD" id="cd03572">
    <property type="entry name" value="ENTH_like_Tepsin"/>
    <property type="match status" value="1"/>
</dbReference>
<name>A0ABR2YY09_9CHLO</name>
<dbReference type="InterPro" id="IPR039273">
    <property type="entry name" value="TEPSIN"/>
</dbReference>
<dbReference type="InterPro" id="IPR013809">
    <property type="entry name" value="ENTH"/>
</dbReference>
<evidence type="ECO:0000256" key="2">
    <source>
        <dbReference type="ARBA" id="ARBA00004601"/>
    </source>
</evidence>
<reference evidence="7 8" key="1">
    <citation type="journal article" date="2024" name="Nat. Commun.">
        <title>Phylogenomics reveals the evolutionary origins of lichenization in chlorophyte algae.</title>
        <authorList>
            <person name="Puginier C."/>
            <person name="Libourel C."/>
            <person name="Otte J."/>
            <person name="Skaloud P."/>
            <person name="Haon M."/>
            <person name="Grisel S."/>
            <person name="Petersen M."/>
            <person name="Berrin J.G."/>
            <person name="Delaux P.M."/>
            <person name="Dal Grande F."/>
            <person name="Keller J."/>
        </authorList>
    </citation>
    <scope>NUCLEOTIDE SEQUENCE [LARGE SCALE GENOMIC DNA]</scope>
    <source>
        <strain evidence="7 8">SAG 216-7</strain>
    </source>
</reference>
<evidence type="ECO:0000313" key="7">
    <source>
        <dbReference type="EMBL" id="KAK9916561.1"/>
    </source>
</evidence>
<dbReference type="Pfam" id="PF01417">
    <property type="entry name" value="ENTH"/>
    <property type="match status" value="1"/>
</dbReference>
<dbReference type="InterPro" id="IPR035802">
    <property type="entry name" value="ENTH/VHS_tepsin"/>
</dbReference>
<feature type="region of interest" description="Disordered" evidence="5">
    <location>
        <begin position="622"/>
        <end position="662"/>
    </location>
</feature>
<dbReference type="InterPro" id="IPR008942">
    <property type="entry name" value="ENTH_VHS"/>
</dbReference>
<keyword evidence="4" id="KW-0968">Cytoplasmic vesicle</keyword>
<organism evidence="7 8">
    <name type="scientific">Coccomyxa subellipsoidea</name>
    <dbReference type="NCBI Taxonomy" id="248742"/>
    <lineage>
        <taxon>Eukaryota</taxon>
        <taxon>Viridiplantae</taxon>
        <taxon>Chlorophyta</taxon>
        <taxon>core chlorophytes</taxon>
        <taxon>Trebouxiophyceae</taxon>
        <taxon>Trebouxiophyceae incertae sedis</taxon>
        <taxon>Coccomyxaceae</taxon>
        <taxon>Coccomyxa</taxon>
    </lineage>
</organism>